<dbReference type="AlphaFoldDB" id="A0A1F7VBN5"/>
<comment type="caution">
    <text evidence="1">The sequence shown here is derived from an EMBL/GenBank/DDBJ whole genome shotgun (WGS) entry which is preliminary data.</text>
</comment>
<accession>A0A1F7VBN5</accession>
<dbReference type="EMBL" id="MGER01000049">
    <property type="protein sequence ID" value="OGL87843.1"/>
    <property type="molecule type" value="Genomic_DNA"/>
</dbReference>
<dbReference type="Proteomes" id="UP000178264">
    <property type="component" value="Unassembled WGS sequence"/>
</dbReference>
<reference evidence="1 2" key="1">
    <citation type="journal article" date="2016" name="Nat. Commun.">
        <title>Thousands of microbial genomes shed light on interconnected biogeochemical processes in an aquifer system.</title>
        <authorList>
            <person name="Anantharaman K."/>
            <person name="Brown C.T."/>
            <person name="Hug L.A."/>
            <person name="Sharon I."/>
            <person name="Castelle C.J."/>
            <person name="Probst A.J."/>
            <person name="Thomas B.C."/>
            <person name="Singh A."/>
            <person name="Wilkins M.J."/>
            <person name="Karaoz U."/>
            <person name="Brodie E.L."/>
            <person name="Williams K.H."/>
            <person name="Hubbard S.S."/>
            <person name="Banfield J.F."/>
        </authorList>
    </citation>
    <scope>NUCLEOTIDE SEQUENCE [LARGE SCALE GENOMIC DNA]</scope>
</reference>
<proteinExistence type="predicted"/>
<sequence>MALSRFQEVKRKFNELSPKKRDELLHDIYKFSNDTKLFLENRLLDGSHGGEYVEQMKRETIGNVYSLPPEDIDGSVVNGIISKAKKSGVNIWTVMKLEQLAYQGFIEFLNEYGADSETYDSMACRHLENYLKLVKEEITDQQERDQFLSKVKRYLEDHNNMYTDGLDEIFERETGMKIER</sequence>
<gene>
    <name evidence="1" type="ORF">A3I42_03160</name>
</gene>
<evidence type="ECO:0000313" key="1">
    <source>
        <dbReference type="EMBL" id="OGL87843.1"/>
    </source>
</evidence>
<name>A0A1F7VBN5_9BACT</name>
<protein>
    <submittedName>
        <fullName evidence="1">Uncharacterized protein</fullName>
    </submittedName>
</protein>
<evidence type="ECO:0000313" key="2">
    <source>
        <dbReference type="Proteomes" id="UP000178264"/>
    </source>
</evidence>
<organism evidence="1 2">
    <name type="scientific">Candidatus Uhrbacteria bacterium RIFCSPLOWO2_02_FULL_49_11</name>
    <dbReference type="NCBI Taxonomy" id="1802409"/>
    <lineage>
        <taxon>Bacteria</taxon>
        <taxon>Candidatus Uhriibacteriota</taxon>
    </lineage>
</organism>